<dbReference type="AlphaFoldDB" id="A0A6D2L1P7"/>
<name>A0A6D2L1P7_9BRAS</name>
<dbReference type="EMBL" id="CACVBM020001718">
    <property type="protein sequence ID" value="CAA7058387.1"/>
    <property type="molecule type" value="Genomic_DNA"/>
</dbReference>
<feature type="compositionally biased region" description="Basic and acidic residues" evidence="1">
    <location>
        <begin position="77"/>
        <end position="94"/>
    </location>
</feature>
<keyword evidence="3" id="KW-1185">Reference proteome</keyword>
<sequence length="94" mass="10508">MKCPCCPNDISDFLQKDTQVHRDLMSVIETLKDKEEEAEPVSASDEEGGSSSVDGNSEIKDAEEEEETPVVTEDADEQPRKMIKLDTDTLVRHI</sequence>
<evidence type="ECO:0000313" key="3">
    <source>
        <dbReference type="Proteomes" id="UP000467841"/>
    </source>
</evidence>
<accession>A0A6D2L1P7</accession>
<evidence type="ECO:0000256" key="1">
    <source>
        <dbReference type="SAM" id="MobiDB-lite"/>
    </source>
</evidence>
<reference evidence="2" key="1">
    <citation type="submission" date="2020-01" db="EMBL/GenBank/DDBJ databases">
        <authorList>
            <person name="Mishra B."/>
        </authorList>
    </citation>
    <scope>NUCLEOTIDE SEQUENCE [LARGE SCALE GENOMIC DNA]</scope>
</reference>
<dbReference type="OrthoDB" id="1738677at2759"/>
<evidence type="ECO:0000313" key="2">
    <source>
        <dbReference type="EMBL" id="CAA7058387.1"/>
    </source>
</evidence>
<gene>
    <name evidence="2" type="ORF">MERR_LOCUS45623</name>
</gene>
<organism evidence="2 3">
    <name type="scientific">Microthlaspi erraticum</name>
    <dbReference type="NCBI Taxonomy" id="1685480"/>
    <lineage>
        <taxon>Eukaryota</taxon>
        <taxon>Viridiplantae</taxon>
        <taxon>Streptophyta</taxon>
        <taxon>Embryophyta</taxon>
        <taxon>Tracheophyta</taxon>
        <taxon>Spermatophyta</taxon>
        <taxon>Magnoliopsida</taxon>
        <taxon>eudicotyledons</taxon>
        <taxon>Gunneridae</taxon>
        <taxon>Pentapetalae</taxon>
        <taxon>rosids</taxon>
        <taxon>malvids</taxon>
        <taxon>Brassicales</taxon>
        <taxon>Brassicaceae</taxon>
        <taxon>Coluteocarpeae</taxon>
        <taxon>Microthlaspi</taxon>
    </lineage>
</organism>
<dbReference type="Proteomes" id="UP000467841">
    <property type="component" value="Unassembled WGS sequence"/>
</dbReference>
<feature type="compositionally biased region" description="Acidic residues" evidence="1">
    <location>
        <begin position="61"/>
        <end position="76"/>
    </location>
</feature>
<protein>
    <submittedName>
        <fullName evidence="2">Uncharacterized protein</fullName>
    </submittedName>
</protein>
<feature type="compositionally biased region" description="Acidic residues" evidence="1">
    <location>
        <begin position="36"/>
        <end position="48"/>
    </location>
</feature>
<proteinExistence type="predicted"/>
<comment type="caution">
    <text evidence="2">The sequence shown here is derived from an EMBL/GenBank/DDBJ whole genome shotgun (WGS) entry which is preliminary data.</text>
</comment>
<feature type="region of interest" description="Disordered" evidence="1">
    <location>
        <begin position="29"/>
        <end position="94"/>
    </location>
</feature>